<keyword evidence="9" id="KW-0407">Ion channel</keyword>
<keyword evidence="5 11" id="KW-0812">Transmembrane</keyword>
<evidence type="ECO:0000259" key="13">
    <source>
        <dbReference type="Pfam" id="PF15917"/>
    </source>
</evidence>
<evidence type="ECO:0000256" key="9">
    <source>
        <dbReference type="ARBA" id="ARBA00023303"/>
    </source>
</evidence>
<comment type="similarity">
    <text evidence="2">Belongs to the PIEZO (TC 1.A.75) family.</text>
</comment>
<feature type="compositionally biased region" description="Acidic residues" evidence="10">
    <location>
        <begin position="504"/>
        <end position="513"/>
    </location>
</feature>
<feature type="domain" description="Piezo THU9 and anchor" evidence="15">
    <location>
        <begin position="948"/>
        <end position="1184"/>
    </location>
</feature>
<feature type="non-terminal residue" evidence="16">
    <location>
        <position position="1559"/>
    </location>
</feature>
<dbReference type="InterPro" id="IPR027272">
    <property type="entry name" value="Piezo"/>
</dbReference>
<feature type="transmembrane region" description="Helical" evidence="11">
    <location>
        <begin position="1089"/>
        <end position="1110"/>
    </location>
</feature>
<feature type="compositionally biased region" description="Acidic residues" evidence="10">
    <location>
        <begin position="72"/>
        <end position="83"/>
    </location>
</feature>
<feature type="domain" description="Piezo non-specific cation channel cap" evidence="12">
    <location>
        <begin position="1270"/>
        <end position="1557"/>
    </location>
</feature>
<dbReference type="KEGG" id="tng:GSTEN00027668G001"/>
<feature type="transmembrane region" description="Helical" evidence="11">
    <location>
        <begin position="1162"/>
        <end position="1186"/>
    </location>
</feature>
<feature type="domain" description="Piezo transmembrane helical unit" evidence="14">
    <location>
        <begin position="632"/>
        <end position="752"/>
    </location>
</feature>
<feature type="region of interest" description="Disordered" evidence="10">
    <location>
        <begin position="72"/>
        <end position="91"/>
    </location>
</feature>
<dbReference type="InterPro" id="IPR056768">
    <property type="entry name" value="THU_Piezo"/>
</dbReference>
<evidence type="ECO:0000256" key="1">
    <source>
        <dbReference type="ARBA" id="ARBA00004651"/>
    </source>
</evidence>
<evidence type="ECO:0000256" key="11">
    <source>
        <dbReference type="SAM" id="Phobius"/>
    </source>
</evidence>
<dbReference type="InterPro" id="IPR056770">
    <property type="entry name" value="Piezo_THU9_anchor"/>
</dbReference>
<dbReference type="Pfam" id="PF12166">
    <property type="entry name" value="Piezo_cap"/>
    <property type="match status" value="1"/>
</dbReference>
<dbReference type="Pfam" id="PF15917">
    <property type="entry name" value="Piezo_TM25-28"/>
    <property type="match status" value="1"/>
</dbReference>
<evidence type="ECO:0000259" key="15">
    <source>
        <dbReference type="Pfam" id="PF24874"/>
    </source>
</evidence>
<feature type="compositionally biased region" description="Low complexity" evidence="10">
    <location>
        <begin position="786"/>
        <end position="808"/>
    </location>
</feature>
<feature type="region of interest" description="Disordered" evidence="10">
    <location>
        <begin position="162"/>
        <end position="187"/>
    </location>
</feature>
<comment type="subcellular location">
    <subcellularLocation>
        <location evidence="1">Cell membrane</location>
        <topology evidence="1">Multi-pass membrane protein</topology>
    </subcellularLocation>
</comment>
<evidence type="ECO:0000259" key="12">
    <source>
        <dbReference type="Pfam" id="PF12166"/>
    </source>
</evidence>
<feature type="transmembrane region" description="Helical" evidence="11">
    <location>
        <begin position="993"/>
        <end position="1011"/>
    </location>
</feature>
<dbReference type="InterPro" id="IPR031334">
    <property type="entry name" value="Piezo_cap_dom"/>
</dbReference>
<feature type="region of interest" description="Disordered" evidence="10">
    <location>
        <begin position="394"/>
        <end position="579"/>
    </location>
</feature>
<feature type="compositionally biased region" description="Basic residues" evidence="10">
    <location>
        <begin position="1"/>
        <end position="15"/>
    </location>
</feature>
<feature type="compositionally biased region" description="Basic and acidic residues" evidence="10">
    <location>
        <begin position="435"/>
        <end position="453"/>
    </location>
</feature>
<feature type="compositionally biased region" description="Basic and acidic residues" evidence="10">
    <location>
        <begin position="165"/>
        <end position="184"/>
    </location>
</feature>
<dbReference type="Pfam" id="PF24874">
    <property type="entry name" value="Piezo_THU9_anchor"/>
    <property type="match status" value="1"/>
</dbReference>
<keyword evidence="8 11" id="KW-0472">Membrane</keyword>
<dbReference type="OrthoDB" id="303066at2759"/>
<dbReference type="PANTHER" id="PTHR47049:SF6">
    <property type="entry name" value="PIEZO-TYPE MECHANOSENSITIVE ION CHANNEL COMPONENT"/>
    <property type="match status" value="1"/>
</dbReference>
<evidence type="ECO:0000313" key="16">
    <source>
        <dbReference type="EMBL" id="CAG07121.1"/>
    </source>
</evidence>
<keyword evidence="4" id="KW-1003">Cell membrane</keyword>
<keyword evidence="3" id="KW-0813">Transport</keyword>
<name>Q4RWW1_TETNG</name>
<feature type="transmembrane region" description="Helical" evidence="11">
    <location>
        <begin position="1020"/>
        <end position="1038"/>
    </location>
</feature>
<feature type="transmembrane region" description="Helical" evidence="11">
    <location>
        <begin position="950"/>
        <end position="973"/>
    </location>
</feature>
<feature type="transmembrane region" description="Helical" evidence="11">
    <location>
        <begin position="1050"/>
        <end position="1068"/>
    </location>
</feature>
<feature type="compositionally biased region" description="Polar residues" evidence="10">
    <location>
        <begin position="417"/>
        <end position="426"/>
    </location>
</feature>
<feature type="transmembrane region" description="Helical" evidence="11">
    <location>
        <begin position="638"/>
        <end position="665"/>
    </location>
</feature>
<feature type="domain" description="Piezo TM25-28" evidence="13">
    <location>
        <begin position="1"/>
        <end position="145"/>
    </location>
</feature>
<evidence type="ECO:0000256" key="8">
    <source>
        <dbReference type="ARBA" id="ARBA00023136"/>
    </source>
</evidence>
<organism evidence="16">
    <name type="scientific">Tetraodon nigroviridis</name>
    <name type="common">Spotted green pufferfish</name>
    <name type="synonym">Chelonodon nigroviridis</name>
    <dbReference type="NCBI Taxonomy" id="99883"/>
    <lineage>
        <taxon>Eukaryota</taxon>
        <taxon>Metazoa</taxon>
        <taxon>Chordata</taxon>
        <taxon>Craniata</taxon>
        <taxon>Vertebrata</taxon>
        <taxon>Euteleostomi</taxon>
        <taxon>Actinopterygii</taxon>
        <taxon>Neopterygii</taxon>
        <taxon>Teleostei</taxon>
        <taxon>Neoteleostei</taxon>
        <taxon>Acanthomorphata</taxon>
        <taxon>Eupercaria</taxon>
        <taxon>Tetraodontiformes</taxon>
        <taxon>Tetradontoidea</taxon>
        <taxon>Tetraodontidae</taxon>
        <taxon>Tetraodon</taxon>
    </lineage>
</organism>
<dbReference type="InterPro" id="IPR031805">
    <property type="entry name" value="Piezo_TM25-28"/>
</dbReference>
<dbReference type="GO" id="GO:0008381">
    <property type="term" value="F:mechanosensitive monoatomic ion channel activity"/>
    <property type="evidence" value="ECO:0007669"/>
    <property type="project" value="InterPro"/>
</dbReference>
<evidence type="ECO:0000259" key="14">
    <source>
        <dbReference type="Pfam" id="PF23188"/>
    </source>
</evidence>
<feature type="transmembrane region" description="Helical" evidence="11">
    <location>
        <begin position="1470"/>
        <end position="1490"/>
    </location>
</feature>
<reference evidence="16" key="2">
    <citation type="submission" date="2004-02" db="EMBL/GenBank/DDBJ databases">
        <authorList>
            <consortium name="Genoscope"/>
            <consortium name="Whitehead Institute Centre for Genome Research"/>
        </authorList>
    </citation>
    <scope>NUCLEOTIDE SEQUENCE</scope>
</reference>
<evidence type="ECO:0000256" key="3">
    <source>
        <dbReference type="ARBA" id="ARBA00022448"/>
    </source>
</evidence>
<keyword evidence="7" id="KW-0406">Ion transport</keyword>
<feature type="transmembrane region" description="Helical" evidence="11">
    <location>
        <begin position="677"/>
        <end position="695"/>
    </location>
</feature>
<evidence type="ECO:0000256" key="5">
    <source>
        <dbReference type="ARBA" id="ARBA00022692"/>
    </source>
</evidence>
<evidence type="ECO:0000256" key="10">
    <source>
        <dbReference type="SAM" id="MobiDB-lite"/>
    </source>
</evidence>
<evidence type="ECO:0000256" key="2">
    <source>
        <dbReference type="ARBA" id="ARBA00007821"/>
    </source>
</evidence>
<dbReference type="PANTHER" id="PTHR47049">
    <property type="entry name" value="PIEZO-TYPE MECHANOSENSITIVE ION CHANNEL HOMOLOG"/>
    <property type="match status" value="1"/>
</dbReference>
<dbReference type="EMBL" id="CAAE01014981">
    <property type="protein sequence ID" value="CAG07121.1"/>
    <property type="molecule type" value="Genomic_DNA"/>
</dbReference>
<keyword evidence="6 11" id="KW-1133">Transmembrane helix</keyword>
<proteinExistence type="inferred from homology"/>
<dbReference type="Pfam" id="PF23188">
    <property type="entry name" value="THU_Piezo1"/>
    <property type="match status" value="1"/>
</dbReference>
<accession>Q4RWW1</accession>
<feature type="region of interest" description="Disordered" evidence="10">
    <location>
        <begin position="755"/>
        <end position="872"/>
    </location>
</feature>
<reference evidence="16" key="1">
    <citation type="journal article" date="2004" name="Nature">
        <title>Genome duplication in the teleost fish Tetraodon nigroviridis reveals the early vertebrate proto-karyotype.</title>
        <authorList>
            <person name="Jaillon O."/>
            <person name="Aury J.-M."/>
            <person name="Brunet F."/>
            <person name="Petit J.-L."/>
            <person name="Stange-Thomann N."/>
            <person name="Mauceli E."/>
            <person name="Bouneau L."/>
            <person name="Fischer C."/>
            <person name="Ozouf-Costaz C."/>
            <person name="Bernot A."/>
            <person name="Nicaud S."/>
            <person name="Jaffe D."/>
            <person name="Fisher S."/>
            <person name="Lutfalla G."/>
            <person name="Dossat C."/>
            <person name="Segurens B."/>
            <person name="Dasilva C."/>
            <person name="Salanoubat M."/>
            <person name="Levy M."/>
            <person name="Boudet N."/>
            <person name="Castellano S."/>
            <person name="Anthouard V."/>
            <person name="Jubin C."/>
            <person name="Castelli V."/>
            <person name="Katinka M."/>
            <person name="Vacherie B."/>
            <person name="Biemont C."/>
            <person name="Skalli Z."/>
            <person name="Cattolico L."/>
            <person name="Poulain J."/>
            <person name="De Berardinis V."/>
            <person name="Cruaud C."/>
            <person name="Duprat S."/>
            <person name="Brottier P."/>
            <person name="Coutanceau J.-P."/>
            <person name="Gouzy J."/>
            <person name="Parra G."/>
            <person name="Lardier G."/>
            <person name="Chapple C."/>
            <person name="McKernan K.J."/>
            <person name="McEwan P."/>
            <person name="Bosak S."/>
            <person name="Kellis M."/>
            <person name="Volff J.-N."/>
            <person name="Guigo R."/>
            <person name="Zody M.C."/>
            <person name="Mesirov J."/>
            <person name="Lindblad-Toh K."/>
            <person name="Birren B."/>
            <person name="Nusbaum C."/>
            <person name="Kahn D."/>
            <person name="Robinson-Rechavi M."/>
            <person name="Laudet V."/>
            <person name="Schachter V."/>
            <person name="Quetier F."/>
            <person name="Saurin W."/>
            <person name="Scarpelli C."/>
            <person name="Wincker P."/>
            <person name="Lander E.S."/>
            <person name="Weissenbach J."/>
            <person name="Roest Crollius H."/>
        </authorList>
    </citation>
    <scope>NUCLEOTIDE SEQUENCE [LARGE SCALE GENOMIC DNA]</scope>
</reference>
<evidence type="ECO:0000256" key="7">
    <source>
        <dbReference type="ARBA" id="ARBA00023065"/>
    </source>
</evidence>
<feature type="region of interest" description="Disordered" evidence="10">
    <location>
        <begin position="1"/>
        <end position="48"/>
    </location>
</feature>
<feature type="compositionally biased region" description="Acidic residues" evidence="10">
    <location>
        <begin position="401"/>
        <end position="411"/>
    </location>
</feature>
<protein>
    <submittedName>
        <fullName evidence="16">(spotted green pufferfish) hypothetical protein</fullName>
    </submittedName>
</protein>
<feature type="compositionally biased region" description="Acidic residues" evidence="10">
    <location>
        <begin position="454"/>
        <end position="463"/>
    </location>
</feature>
<sequence length="1559" mass="178645">MERIKVRQQKFKRGKEKMLSIAQESGDGQTLIQPEDEEDDDDAKTKKKQWWRPWVDHASMVRSGDYYLFETDSEEEEEDEDKKDDDSPKKSAFQRAMGKFVSALLALPKSIIKLPKSILQYLIKAGKFLYHAWITDPKAALKARGKGKRKFWRKYTKGVRRHKSKKDEVNELSDTQEKAEENKKSGGPVSTVSLMLIFFSSSVKSDNIIKRVFNIIKFTWELFQTTVDSFTKWMNGICREYIDISTVLRIERCMLTREVKKGNVPSRESIHVYYQKAMRLNMSRQASMELLSEDESVSGSVRYRRRRGGYRMESQDSIASRDSISSASTQATTLFSRQSTLEDLDGMPECIPKTSERARPKLHKMYSMDVSNSSVDSGSSFVSSEPTQCVTLYSRQGTTETIEEVEDEQDHLEDKTQAPSESQLFEGSQAAEYSPRSDGEPGGMEDKEQKGLESEGEAEEALDQESKEKTEMAPWESFGPNQGLSPGVEEAESALSAPDKDFPTESDDGEEVQDFLQAERKTTLLYTPDTDASKTSDTDVPPSYSKAVSFDRLEVSDDDSDTDRRRRMVMTSDSRSDSRSDILLPSMTTELTASELLLNKMFYDEELDQSERFYQKQPLILQLCYALYNMLVAHSEMVCYLVIIINHMVSASCVTLVLPITIFLWAMLSVPRPSKRYWMTAIIYTEVTIVIKYFFQFGFFPFNKSKIDKIKPYHPPNIIGVEKKDGYVHYDLVQLLALFFHRSILKCHGLWDEDDPRRTKDPSARSESEDESKGREQQSDRESEPASSVVSEGRSSSRNSRSANFGASVDLEQVQVHFPQQQTYQRRKSSSGGSHISQRSLHSSARSKRGSVTSKNSSHKDGGETGIHQKTRKQMIVEKLREQLFKGKAFLLKRYNEPRPFYPQVSLFITEQSRLVSLSVLPHSFMEIYLPMKKFFHNLIHPEYSAVTDVYVLMFLADTVDFIVIVFGFSAFGKHSGADITSSLSEDHVPGPFLVMVLIQFGTMVVDRALYLRKSVVGKVIFQVILLFGIHFWMFFILPGVTDKRFSDNIVAQMWYFVKCIYFGLSAYQIRCGYPTRVLGNFLTKSYNYVNLFLFQGFRLVPFLTELRAVMDWVWTDTSLSLSSWICVEDIYAHIFILKCWRESEKRYPQPRGQKKKKVVKYGMGGMIVMLLICIVWFPLLFMSLVKSVAGVVNRPLDVSFEITLAGFQVWLLKLHLFQSSSQNVCVCVCVCVCVRARAFVCTLEEIHVTQCIFAPQPIFKMSAQQNQLQNVSEVQYTRLWQEYRFNDEALEWLEGYTPEDLCIAQLKGSSNSLWTISPPSRANLIDMLRSKDEFLITVSWFVQRNPNLGAKAETASGKRVTHLDETTKDSLVELLEGSRNGTPVILNDIFPRYIRAPSDSDAKPVEQLYKDGKMFNMSMNLEQDKNVSGQIQEWWIVNQSERGLLNFPKQFNDGLEVYIFSDKVSPPSLGFLAGYGIMGLYASVVLVIGKFVREFFSGISHTIMFEELPNVDRILKLCTDIFLVRETGELDLEEEMYAKLIFLYRSPETMIKWTREKT</sequence>
<gene>
    <name evidence="16" type="ORF">GSTENG00027668001</name>
</gene>
<comment type="caution">
    <text evidence="16">The sequence shown here is derived from an EMBL/GenBank/DDBJ whole genome shotgun (WGS) entry which is preliminary data.</text>
</comment>
<feature type="compositionally biased region" description="Low complexity" evidence="10">
    <location>
        <begin position="830"/>
        <end position="840"/>
    </location>
</feature>
<evidence type="ECO:0000256" key="4">
    <source>
        <dbReference type="ARBA" id="ARBA00022475"/>
    </source>
</evidence>
<dbReference type="GO" id="GO:0005886">
    <property type="term" value="C:plasma membrane"/>
    <property type="evidence" value="ECO:0007669"/>
    <property type="project" value="UniProtKB-SubCell"/>
</dbReference>
<feature type="compositionally biased region" description="Basic and acidic residues" evidence="10">
    <location>
        <begin position="755"/>
        <end position="784"/>
    </location>
</feature>
<feature type="compositionally biased region" description="Polar residues" evidence="10">
    <location>
        <begin position="22"/>
        <end position="32"/>
    </location>
</feature>
<feature type="transmembrane region" description="Helical" evidence="11">
    <location>
        <begin position="1122"/>
        <end position="1141"/>
    </location>
</feature>
<evidence type="ECO:0000256" key="6">
    <source>
        <dbReference type="ARBA" id="ARBA00022989"/>
    </source>
</evidence>